<dbReference type="GO" id="GO:0003676">
    <property type="term" value="F:nucleic acid binding"/>
    <property type="evidence" value="ECO:0007669"/>
    <property type="project" value="InterPro"/>
</dbReference>
<accession>A0A4Y2MIH6</accession>
<dbReference type="EMBL" id="BGPR01007452">
    <property type="protein sequence ID" value="GBN26958.1"/>
    <property type="molecule type" value="Genomic_DNA"/>
</dbReference>
<evidence type="ECO:0000313" key="2">
    <source>
        <dbReference type="Proteomes" id="UP000499080"/>
    </source>
</evidence>
<gene>
    <name evidence="1" type="ORF">AVEN_239636_1</name>
</gene>
<protein>
    <submittedName>
        <fullName evidence="1">Uncharacterized protein</fullName>
    </submittedName>
</protein>
<organism evidence="1 2">
    <name type="scientific">Araneus ventricosus</name>
    <name type="common">Orbweaver spider</name>
    <name type="synonym">Epeira ventricosa</name>
    <dbReference type="NCBI Taxonomy" id="182803"/>
    <lineage>
        <taxon>Eukaryota</taxon>
        <taxon>Metazoa</taxon>
        <taxon>Ecdysozoa</taxon>
        <taxon>Arthropoda</taxon>
        <taxon>Chelicerata</taxon>
        <taxon>Arachnida</taxon>
        <taxon>Araneae</taxon>
        <taxon>Araneomorphae</taxon>
        <taxon>Entelegynae</taxon>
        <taxon>Araneoidea</taxon>
        <taxon>Araneidae</taxon>
        <taxon>Araneus</taxon>
    </lineage>
</organism>
<dbReference type="InterPro" id="IPR036397">
    <property type="entry name" value="RNaseH_sf"/>
</dbReference>
<comment type="caution">
    <text evidence="1">The sequence shown here is derived from an EMBL/GenBank/DDBJ whole genome shotgun (WGS) entry which is preliminary data.</text>
</comment>
<dbReference type="Gene3D" id="3.30.420.10">
    <property type="entry name" value="Ribonuclease H-like superfamily/Ribonuclease H"/>
    <property type="match status" value="1"/>
</dbReference>
<dbReference type="OrthoDB" id="3263820at2759"/>
<dbReference type="AlphaFoldDB" id="A0A4Y2MIH6"/>
<proteinExistence type="predicted"/>
<sequence length="118" mass="13754">MEKAPRVCKEASKSALIFQGIGPFEDESNFNIHRSNGRVMVWIKPNQQMLTKNLRGTLKALWHRRHGVGVYECCWCLQFLCFIEEIYVYHNIIKQNVLNSAEKLSFGTTFTFHQDKTS</sequence>
<keyword evidence="2" id="KW-1185">Reference proteome</keyword>
<name>A0A4Y2MIH6_ARAVE</name>
<evidence type="ECO:0000313" key="1">
    <source>
        <dbReference type="EMBL" id="GBN26958.1"/>
    </source>
</evidence>
<reference evidence="1 2" key="1">
    <citation type="journal article" date="2019" name="Sci. Rep.">
        <title>Orb-weaving spider Araneus ventricosus genome elucidates the spidroin gene catalogue.</title>
        <authorList>
            <person name="Kono N."/>
            <person name="Nakamura H."/>
            <person name="Ohtoshi R."/>
            <person name="Moran D.A.P."/>
            <person name="Shinohara A."/>
            <person name="Yoshida Y."/>
            <person name="Fujiwara M."/>
            <person name="Mori M."/>
            <person name="Tomita M."/>
            <person name="Arakawa K."/>
        </authorList>
    </citation>
    <scope>NUCLEOTIDE SEQUENCE [LARGE SCALE GENOMIC DNA]</scope>
</reference>
<dbReference type="Proteomes" id="UP000499080">
    <property type="component" value="Unassembled WGS sequence"/>
</dbReference>